<feature type="compositionally biased region" description="Polar residues" evidence="3">
    <location>
        <begin position="436"/>
        <end position="463"/>
    </location>
</feature>
<organism evidence="6 7">
    <name type="scientific">Polychaeton citri CBS 116435</name>
    <dbReference type="NCBI Taxonomy" id="1314669"/>
    <lineage>
        <taxon>Eukaryota</taxon>
        <taxon>Fungi</taxon>
        <taxon>Dikarya</taxon>
        <taxon>Ascomycota</taxon>
        <taxon>Pezizomycotina</taxon>
        <taxon>Dothideomycetes</taxon>
        <taxon>Dothideomycetidae</taxon>
        <taxon>Capnodiales</taxon>
        <taxon>Capnodiaceae</taxon>
        <taxon>Polychaeton</taxon>
    </lineage>
</organism>
<feature type="region of interest" description="Disordered" evidence="3">
    <location>
        <begin position="866"/>
        <end position="886"/>
    </location>
</feature>
<dbReference type="CDD" id="cd13277">
    <property type="entry name" value="PH_Bem3"/>
    <property type="match status" value="1"/>
</dbReference>
<feature type="compositionally biased region" description="Low complexity" evidence="3">
    <location>
        <begin position="155"/>
        <end position="176"/>
    </location>
</feature>
<keyword evidence="1" id="KW-0343">GTPase activation</keyword>
<reference evidence="6" key="1">
    <citation type="journal article" date="2020" name="Stud. Mycol.">
        <title>101 Dothideomycetes genomes: a test case for predicting lifestyles and emergence of pathogens.</title>
        <authorList>
            <person name="Haridas S."/>
            <person name="Albert R."/>
            <person name="Binder M."/>
            <person name="Bloem J."/>
            <person name="Labutti K."/>
            <person name="Salamov A."/>
            <person name="Andreopoulos B."/>
            <person name="Baker S."/>
            <person name="Barry K."/>
            <person name="Bills G."/>
            <person name="Bluhm B."/>
            <person name="Cannon C."/>
            <person name="Castanera R."/>
            <person name="Culley D."/>
            <person name="Daum C."/>
            <person name="Ezra D."/>
            <person name="Gonzalez J."/>
            <person name="Henrissat B."/>
            <person name="Kuo A."/>
            <person name="Liang C."/>
            <person name="Lipzen A."/>
            <person name="Lutzoni F."/>
            <person name="Magnuson J."/>
            <person name="Mondo S."/>
            <person name="Nolan M."/>
            <person name="Ohm R."/>
            <person name="Pangilinan J."/>
            <person name="Park H.-J."/>
            <person name="Ramirez L."/>
            <person name="Alfaro M."/>
            <person name="Sun H."/>
            <person name="Tritt A."/>
            <person name="Yoshinaga Y."/>
            <person name="Zwiers L.-H."/>
            <person name="Turgeon B."/>
            <person name="Goodwin S."/>
            <person name="Spatafora J."/>
            <person name="Crous P."/>
            <person name="Grigoriev I."/>
        </authorList>
    </citation>
    <scope>NUCLEOTIDE SEQUENCE</scope>
    <source>
        <strain evidence="6">CBS 116435</strain>
    </source>
</reference>
<feature type="coiled-coil region" evidence="2">
    <location>
        <begin position="292"/>
        <end position="319"/>
    </location>
</feature>
<comment type="caution">
    <text evidence="6">The sequence shown here is derived from an EMBL/GenBank/DDBJ whole genome shotgun (WGS) entry which is preliminary data.</text>
</comment>
<dbReference type="InterPro" id="IPR000198">
    <property type="entry name" value="RhoGAP_dom"/>
</dbReference>
<dbReference type="SMART" id="SM00324">
    <property type="entry name" value="RhoGAP"/>
    <property type="match status" value="1"/>
</dbReference>
<protein>
    <recommendedName>
        <fullName evidence="8">RhoGAP-domain-containing protein</fullName>
    </recommendedName>
</protein>
<feature type="compositionally biased region" description="Pro residues" evidence="3">
    <location>
        <begin position="86"/>
        <end position="97"/>
    </location>
</feature>
<dbReference type="PROSITE" id="PS50238">
    <property type="entry name" value="RHOGAP"/>
    <property type="match status" value="1"/>
</dbReference>
<evidence type="ECO:0000256" key="2">
    <source>
        <dbReference type="SAM" id="Coils"/>
    </source>
</evidence>
<feature type="compositionally biased region" description="Basic and acidic residues" evidence="3">
    <location>
        <begin position="1034"/>
        <end position="1048"/>
    </location>
</feature>
<dbReference type="GO" id="GO:0005938">
    <property type="term" value="C:cell cortex"/>
    <property type="evidence" value="ECO:0007669"/>
    <property type="project" value="UniProtKB-ARBA"/>
</dbReference>
<dbReference type="InterPro" id="IPR050729">
    <property type="entry name" value="Rho-GAP"/>
</dbReference>
<feature type="compositionally biased region" description="Basic residues" evidence="3">
    <location>
        <begin position="535"/>
        <end position="548"/>
    </location>
</feature>
<feature type="domain" description="Rho-GAP" evidence="5">
    <location>
        <begin position="1159"/>
        <end position="1351"/>
    </location>
</feature>
<dbReference type="SUPFAM" id="SSF50729">
    <property type="entry name" value="PH domain-like"/>
    <property type="match status" value="1"/>
</dbReference>
<proteinExistence type="predicted"/>
<dbReference type="Proteomes" id="UP000799441">
    <property type="component" value="Unassembled WGS sequence"/>
</dbReference>
<dbReference type="GO" id="GO:0005096">
    <property type="term" value="F:GTPase activator activity"/>
    <property type="evidence" value="ECO:0007669"/>
    <property type="project" value="UniProtKB-KW"/>
</dbReference>
<evidence type="ECO:0000256" key="1">
    <source>
        <dbReference type="ARBA" id="ARBA00022468"/>
    </source>
</evidence>
<dbReference type="Gene3D" id="2.30.29.30">
    <property type="entry name" value="Pleckstrin-homology domain (PH domain)/Phosphotyrosine-binding domain (PTB)"/>
    <property type="match status" value="1"/>
</dbReference>
<feature type="region of interest" description="Disordered" evidence="3">
    <location>
        <begin position="358"/>
        <end position="419"/>
    </location>
</feature>
<feature type="compositionally biased region" description="Low complexity" evidence="3">
    <location>
        <begin position="1409"/>
        <end position="1421"/>
    </location>
</feature>
<dbReference type="Pfam" id="PF00620">
    <property type="entry name" value="RhoGAP"/>
    <property type="match status" value="1"/>
</dbReference>
<evidence type="ECO:0000259" key="4">
    <source>
        <dbReference type="PROSITE" id="PS50003"/>
    </source>
</evidence>
<dbReference type="InterPro" id="IPR008936">
    <property type="entry name" value="Rho_GTPase_activation_prot"/>
</dbReference>
<dbReference type="InterPro" id="IPR001849">
    <property type="entry name" value="PH_domain"/>
</dbReference>
<dbReference type="OrthoDB" id="185175at2759"/>
<dbReference type="PANTHER" id="PTHR23176">
    <property type="entry name" value="RHO/RAC/CDC GTPASE-ACTIVATING PROTEIN"/>
    <property type="match status" value="1"/>
</dbReference>
<feature type="region of interest" description="Disordered" evidence="3">
    <location>
        <begin position="1483"/>
        <end position="1534"/>
    </location>
</feature>
<feature type="region of interest" description="Disordered" evidence="3">
    <location>
        <begin position="1004"/>
        <end position="1097"/>
    </location>
</feature>
<evidence type="ECO:0008006" key="8">
    <source>
        <dbReference type="Google" id="ProtNLM"/>
    </source>
</evidence>
<dbReference type="InterPro" id="IPR011993">
    <property type="entry name" value="PH-like_dom_sf"/>
</dbReference>
<feature type="compositionally biased region" description="Basic residues" evidence="3">
    <location>
        <begin position="102"/>
        <end position="113"/>
    </location>
</feature>
<dbReference type="Gene3D" id="1.10.555.10">
    <property type="entry name" value="Rho GTPase activation protein"/>
    <property type="match status" value="1"/>
</dbReference>
<dbReference type="PANTHER" id="PTHR23176:SF129">
    <property type="entry name" value="RHO GTPASE ACTIVATING PROTEIN AT 16F, ISOFORM E-RELATED"/>
    <property type="match status" value="1"/>
</dbReference>
<feature type="compositionally biased region" description="Polar residues" evidence="3">
    <location>
        <begin position="210"/>
        <end position="234"/>
    </location>
</feature>
<feature type="compositionally biased region" description="Polar residues" evidence="3">
    <location>
        <begin position="1507"/>
        <end position="1523"/>
    </location>
</feature>
<dbReference type="FunFam" id="2.30.29.30:FF:000452">
    <property type="entry name" value="Rho GTPase activator (Bem3)"/>
    <property type="match status" value="1"/>
</dbReference>
<feature type="region of interest" description="Disordered" evidence="3">
    <location>
        <begin position="613"/>
        <end position="633"/>
    </location>
</feature>
<evidence type="ECO:0000313" key="6">
    <source>
        <dbReference type="EMBL" id="KAF2717171.1"/>
    </source>
</evidence>
<evidence type="ECO:0000313" key="7">
    <source>
        <dbReference type="Proteomes" id="UP000799441"/>
    </source>
</evidence>
<dbReference type="Pfam" id="PF00169">
    <property type="entry name" value="PH"/>
    <property type="match status" value="1"/>
</dbReference>
<dbReference type="SMART" id="SM00233">
    <property type="entry name" value="PH"/>
    <property type="match status" value="1"/>
</dbReference>
<feature type="region of interest" description="Disordered" evidence="3">
    <location>
        <begin position="434"/>
        <end position="560"/>
    </location>
</feature>
<feature type="region of interest" description="Disordered" evidence="3">
    <location>
        <begin position="1"/>
        <end position="240"/>
    </location>
</feature>
<feature type="domain" description="PH" evidence="4">
    <location>
        <begin position="885"/>
        <end position="995"/>
    </location>
</feature>
<keyword evidence="2" id="KW-0175">Coiled coil</keyword>
<dbReference type="PROSITE" id="PS50003">
    <property type="entry name" value="PH_DOMAIN"/>
    <property type="match status" value="1"/>
</dbReference>
<dbReference type="GO" id="GO:0007165">
    <property type="term" value="P:signal transduction"/>
    <property type="evidence" value="ECO:0007669"/>
    <property type="project" value="InterPro"/>
</dbReference>
<sequence>MAHYTAGRPGGSNPAAMLPLSSPVPDRAHSHHLQQHDTHTDHPPSTPNSDNLRQAHAHAHAHAHASASARDPDPTSVPPAEAQASPSPPPPPPPPPLQHSIQPHHLRTPKPSKKVTTPRPEFDEIRAAVERDALRKEAKKAASRSLSSPREPNVTSAAGATPPTAAAAATAAAASPPSSPGIGTMATSPHHTARTTPAQPNHMMSRGGSIDSTISAGSTANTGASHKHTGSNALKVSPESASPRDIAQLISAAGSAEAVIAKLIGEKNTAASHNAQLWRLVEKQRAMIYGLNKDLEKSLKEKERYRRKLKENLAQSQSAPLLTTALSKHDEDAMAREASQSPVSVSVIPANLRDMSLDSGKVSDVSDVASGRSDTPQEAGSMVLAGQPATPRSAGSTPMSARAEGDMSNKEEVTPSAYTKNRFDTIRTLVSPVSLPGSSRVVSPTTPSLASPGKTPSFSSPKQASRKAPPAPLQLSPLPTPNIANNIVDPSDSEYEDDPDEARAEQMRRGRRKTREEDDREREYMAQKELESRSKSKREKKSKSKSKSKTPAGAPAMPTEPAQIIVQEATAPDMPAPTRRAPGLQLDDPRAIINSRAAADAAGMLQRTVTAPSLLSPGLPMSPRPSDRPMNSPMPRAPNKALNSIPMSPRIGLPLSPRAPNKAIPLPPQTPLTFASPHLARANNYHEQMVQQPSIADRLNQTSQSSSFDSERTFADPASPGEIFQGLVSEQYPDLLMPPNALPSIYVKVASSRMRPSRYSYVATKHAAEENPVFTMGVYARSDNKQLWRVEKTHAALVFLDQDVKSLCTFRDRVPDRNLFTGHAPAKIDARRLALNTYFERMLDSIHDEGAAMVVCRFLSTEATPAEGASEKSELRPDSPMSKTLPRREGYLTKRGKNFGGWKARYFVLDGPQLKYFEAPGGAHLGSIRLQNAQIGKQSSHSNQSQEDEDNQFRHAFLVLEPKRKDSTSLVRHVLCAESDSERDAWVEALLAYVDYSEIDDLDKSMGQGVNPDMGGPHSPRQQKSLQDLRPPSRGKETSRNRLQDHMRSIGYKDTVAGDAPIMGAPPSAQKAGTPSPPHDGGFSDHTPSHHPTISAPTNAIKIDNAGDWGMKVPPTPGHVKDKKRSIFAGFRGRSSSDIDAREKGLLGQENGIRAVFGVPLAEAVEYAHPVGVTTELPAVVYRCIEYLTAKNAILEEGIFRLSGSNTVIKALRERFNTEGDVNLNADGKYYDIHAVASLLKLYLRELPSSILTRDLHLEFLQCVEMSSRDKTNALNVLVHRLPKPNFELLRTLTAFLRSIVDNADVNKMNVRNVGIVFSPTLNVPAPLISSFVEDQNTIFGAAIEESESPIVEREVTMPSAAPSDFRSPRKQMFTDLATPSYNQTSFQSFGAIHSPRPGKTQFSQSDMQNQQPIQQQPQQHQHQRGVSDKGFAPVHQSQNYHAGNANAHAHYPQHGSYQIAQHGDGGFGSLNDALAPSVQHPTVYGTAANGQPTPRQKKRESAAHMLNTSGLMSPQKKPSLSRLQGGEGEGGSF</sequence>
<gene>
    <name evidence="6" type="ORF">K431DRAFT_161386</name>
</gene>
<accession>A0A9P4Q2A8</accession>
<feature type="region of interest" description="Disordered" evidence="3">
    <location>
        <begin position="1388"/>
        <end position="1437"/>
    </location>
</feature>
<feature type="compositionally biased region" description="Polar residues" evidence="3">
    <location>
        <begin position="144"/>
        <end position="154"/>
    </location>
</feature>
<evidence type="ECO:0000259" key="5">
    <source>
        <dbReference type="PROSITE" id="PS50238"/>
    </source>
</evidence>
<evidence type="ECO:0000256" key="3">
    <source>
        <dbReference type="SAM" id="MobiDB-lite"/>
    </source>
</evidence>
<dbReference type="EMBL" id="MU003850">
    <property type="protein sequence ID" value="KAF2717171.1"/>
    <property type="molecule type" value="Genomic_DNA"/>
</dbReference>
<feature type="compositionally biased region" description="Basic and acidic residues" evidence="3">
    <location>
        <begin position="501"/>
        <end position="534"/>
    </location>
</feature>
<keyword evidence="7" id="KW-1185">Reference proteome</keyword>
<name>A0A9P4Q2A8_9PEZI</name>
<feature type="compositionally biased region" description="Basic and acidic residues" evidence="3">
    <location>
        <begin position="403"/>
        <end position="413"/>
    </location>
</feature>
<feature type="compositionally biased region" description="Basic and acidic residues" evidence="3">
    <location>
        <begin position="120"/>
        <end position="140"/>
    </location>
</feature>
<feature type="compositionally biased region" description="Acidic residues" evidence="3">
    <location>
        <begin position="491"/>
        <end position="500"/>
    </location>
</feature>
<feature type="compositionally biased region" description="Polar residues" evidence="3">
    <location>
        <begin position="185"/>
        <end position="199"/>
    </location>
</feature>
<dbReference type="SUPFAM" id="SSF48350">
    <property type="entry name" value="GTPase activation domain, GAP"/>
    <property type="match status" value="1"/>
</dbReference>